<evidence type="ECO:0000313" key="3">
    <source>
        <dbReference type="Proteomes" id="UP001054889"/>
    </source>
</evidence>
<feature type="compositionally biased region" description="Basic and acidic residues" evidence="1">
    <location>
        <begin position="28"/>
        <end position="50"/>
    </location>
</feature>
<comment type="caution">
    <text evidence="2">The sequence shown here is derived from an EMBL/GenBank/DDBJ whole genome shotgun (WGS) entry which is preliminary data.</text>
</comment>
<proteinExistence type="predicted"/>
<feature type="region of interest" description="Disordered" evidence="1">
    <location>
        <begin position="1"/>
        <end position="134"/>
    </location>
</feature>
<evidence type="ECO:0000313" key="2">
    <source>
        <dbReference type="EMBL" id="GJN35261.1"/>
    </source>
</evidence>
<reference evidence="2" key="2">
    <citation type="submission" date="2021-12" db="EMBL/GenBank/DDBJ databases">
        <title>Resequencing data analysis of finger millet.</title>
        <authorList>
            <person name="Hatakeyama M."/>
            <person name="Aluri S."/>
            <person name="Balachadran M.T."/>
            <person name="Sivarajan S.R."/>
            <person name="Poveda L."/>
            <person name="Shimizu-Inatsugi R."/>
            <person name="Schlapbach R."/>
            <person name="Sreeman S.M."/>
            <person name="Shimizu K.K."/>
        </authorList>
    </citation>
    <scope>NUCLEOTIDE SEQUENCE</scope>
</reference>
<gene>
    <name evidence="2" type="primary">gb24013</name>
    <name evidence="2" type="ORF">PR202_gb24013</name>
</gene>
<evidence type="ECO:0000256" key="1">
    <source>
        <dbReference type="SAM" id="MobiDB-lite"/>
    </source>
</evidence>
<keyword evidence="3" id="KW-1185">Reference proteome</keyword>
<feature type="compositionally biased region" description="Basic and acidic residues" evidence="1">
    <location>
        <begin position="159"/>
        <end position="189"/>
    </location>
</feature>
<dbReference type="EMBL" id="BQKI01000088">
    <property type="protein sequence ID" value="GJN35261.1"/>
    <property type="molecule type" value="Genomic_DNA"/>
</dbReference>
<reference evidence="2" key="1">
    <citation type="journal article" date="2018" name="DNA Res.">
        <title>Multiple hybrid de novo genome assembly of finger millet, an orphan allotetraploid crop.</title>
        <authorList>
            <person name="Hatakeyama M."/>
            <person name="Aluri S."/>
            <person name="Balachadran M.T."/>
            <person name="Sivarajan S.R."/>
            <person name="Patrignani A."/>
            <person name="Gruter S."/>
            <person name="Poveda L."/>
            <person name="Shimizu-Inatsugi R."/>
            <person name="Baeten J."/>
            <person name="Francoijs K.J."/>
            <person name="Nataraja K.N."/>
            <person name="Reddy Y.A.N."/>
            <person name="Phadnis S."/>
            <person name="Ravikumar R.L."/>
            <person name="Schlapbach R."/>
            <person name="Sreeman S.M."/>
            <person name="Shimizu K.K."/>
        </authorList>
    </citation>
    <scope>NUCLEOTIDE SEQUENCE</scope>
</reference>
<accession>A0AAV5FJR9</accession>
<dbReference type="AlphaFoldDB" id="A0AAV5FJR9"/>
<feature type="region of interest" description="Disordered" evidence="1">
    <location>
        <begin position="146"/>
        <end position="198"/>
    </location>
</feature>
<feature type="compositionally biased region" description="Low complexity" evidence="1">
    <location>
        <begin position="101"/>
        <end position="113"/>
    </location>
</feature>
<organism evidence="2 3">
    <name type="scientific">Eleusine coracana subsp. coracana</name>
    <dbReference type="NCBI Taxonomy" id="191504"/>
    <lineage>
        <taxon>Eukaryota</taxon>
        <taxon>Viridiplantae</taxon>
        <taxon>Streptophyta</taxon>
        <taxon>Embryophyta</taxon>
        <taxon>Tracheophyta</taxon>
        <taxon>Spermatophyta</taxon>
        <taxon>Magnoliopsida</taxon>
        <taxon>Liliopsida</taxon>
        <taxon>Poales</taxon>
        <taxon>Poaceae</taxon>
        <taxon>PACMAD clade</taxon>
        <taxon>Chloridoideae</taxon>
        <taxon>Cynodonteae</taxon>
        <taxon>Eleusininae</taxon>
        <taxon>Eleusine</taxon>
    </lineage>
</organism>
<name>A0AAV5FJR9_ELECO</name>
<dbReference type="Proteomes" id="UP001054889">
    <property type="component" value="Unassembled WGS sequence"/>
</dbReference>
<sequence>MQRAYGRPLSSPREQVVGPSSNCCLSHAAREEEGGRTSGKKREEEPEIHMLPHQFDAGEEEPEKSRLTSSTPGKKSWRRAGSGRREKGPGRIAAANIPSLRAPSGAPSSPCPSRARRERGGGSWAAASAVARGGRRVALAAARRVTEAGPAGMASAVGGRRDRGEGPRERKRSVQERWRAWPPDKDKENRKRKKKKRK</sequence>
<protein>
    <submittedName>
        <fullName evidence="2">Uncharacterized protein</fullName>
    </submittedName>
</protein>
<feature type="compositionally biased region" description="Low complexity" evidence="1">
    <location>
        <begin position="124"/>
        <end position="134"/>
    </location>
</feature>